<reference evidence="11" key="1">
    <citation type="submission" date="2024-01" db="EMBL/GenBank/DDBJ databases">
        <title>Bank of Algae and Cyanobacteria of the Azores (BACA) strain genomes.</title>
        <authorList>
            <person name="Luz R."/>
            <person name="Cordeiro R."/>
            <person name="Fonseca A."/>
            <person name="Goncalves V."/>
        </authorList>
    </citation>
    <scope>NUCLEOTIDE SEQUENCE</scope>
    <source>
        <strain evidence="11">BACA0141</strain>
    </source>
</reference>
<dbReference type="PRINTS" id="PR01264">
    <property type="entry name" value="MECHCHANNEL"/>
</dbReference>
<evidence type="ECO:0000256" key="4">
    <source>
        <dbReference type="ARBA" id="ARBA00022475"/>
    </source>
</evidence>
<keyword evidence="6 10" id="KW-1133">Transmembrane helix</keyword>
<comment type="similarity">
    <text evidence="2 10">Belongs to the MscL family.</text>
</comment>
<evidence type="ECO:0000256" key="3">
    <source>
        <dbReference type="ARBA" id="ARBA00022448"/>
    </source>
</evidence>
<dbReference type="PANTHER" id="PTHR30266">
    <property type="entry name" value="MECHANOSENSITIVE CHANNEL MSCL"/>
    <property type="match status" value="1"/>
</dbReference>
<name>A0AAW9PNT5_9CYAN</name>
<dbReference type="PROSITE" id="PS01327">
    <property type="entry name" value="MSCL"/>
    <property type="match status" value="1"/>
</dbReference>
<evidence type="ECO:0000256" key="1">
    <source>
        <dbReference type="ARBA" id="ARBA00004651"/>
    </source>
</evidence>
<organism evidence="11 12">
    <name type="scientific">Tumidithrix elongata BACA0141</name>
    <dbReference type="NCBI Taxonomy" id="2716417"/>
    <lineage>
        <taxon>Bacteria</taxon>
        <taxon>Bacillati</taxon>
        <taxon>Cyanobacteriota</taxon>
        <taxon>Cyanophyceae</taxon>
        <taxon>Pseudanabaenales</taxon>
        <taxon>Pseudanabaenaceae</taxon>
        <taxon>Tumidithrix</taxon>
        <taxon>Tumidithrix elongata</taxon>
    </lineage>
</organism>
<evidence type="ECO:0000256" key="8">
    <source>
        <dbReference type="ARBA" id="ARBA00023136"/>
    </source>
</evidence>
<evidence type="ECO:0000256" key="6">
    <source>
        <dbReference type="ARBA" id="ARBA00022989"/>
    </source>
</evidence>
<dbReference type="PANTHER" id="PTHR30266:SF2">
    <property type="entry name" value="LARGE-CONDUCTANCE MECHANOSENSITIVE CHANNEL"/>
    <property type="match status" value="1"/>
</dbReference>
<protein>
    <recommendedName>
        <fullName evidence="10">Large-conductance mechanosensitive channel</fullName>
    </recommendedName>
</protein>
<dbReference type="SUPFAM" id="SSF81330">
    <property type="entry name" value="Gated mechanosensitive channel"/>
    <property type="match status" value="1"/>
</dbReference>
<evidence type="ECO:0000313" key="11">
    <source>
        <dbReference type="EMBL" id="MEE3715224.1"/>
    </source>
</evidence>
<dbReference type="Gene3D" id="1.10.1200.120">
    <property type="entry name" value="Large-conductance mechanosensitive channel, MscL, domain 1"/>
    <property type="match status" value="1"/>
</dbReference>
<dbReference type="InterPro" id="IPR001185">
    <property type="entry name" value="MS_channel"/>
</dbReference>
<evidence type="ECO:0000256" key="2">
    <source>
        <dbReference type="ARBA" id="ARBA00007254"/>
    </source>
</evidence>
<comment type="function">
    <text evidence="10">Channel that opens in response to stretch forces in the membrane lipid bilayer. May participate in the regulation of osmotic pressure changes within the cell.</text>
</comment>
<dbReference type="InterPro" id="IPR019823">
    <property type="entry name" value="Mechanosensitive_channel_CS"/>
</dbReference>
<dbReference type="NCBIfam" id="TIGR00220">
    <property type="entry name" value="mscL"/>
    <property type="match status" value="1"/>
</dbReference>
<dbReference type="GO" id="GO:0005886">
    <property type="term" value="C:plasma membrane"/>
    <property type="evidence" value="ECO:0007669"/>
    <property type="project" value="UniProtKB-SubCell"/>
</dbReference>
<dbReference type="AlphaFoldDB" id="A0AAW9PNT5"/>
<comment type="caution">
    <text evidence="11">The sequence shown here is derived from an EMBL/GenBank/DDBJ whole genome shotgun (WGS) entry which is preliminary data.</text>
</comment>
<evidence type="ECO:0000256" key="7">
    <source>
        <dbReference type="ARBA" id="ARBA00023065"/>
    </source>
</evidence>
<dbReference type="InterPro" id="IPR037673">
    <property type="entry name" value="MSC/AndL"/>
</dbReference>
<proteinExistence type="inferred from homology"/>
<gene>
    <name evidence="10 11" type="primary">mscL</name>
    <name evidence="11" type="ORF">V2H45_00535</name>
</gene>
<comment type="subunit">
    <text evidence="10">Homopentamer.</text>
</comment>
<keyword evidence="4 10" id="KW-1003">Cell membrane</keyword>
<sequence length="142" mass="15437">MALRNGRRSATGFLRDFQEFIAKGNVVDLAVAVIIGGAFGKIVDSFIKDIVTPVILSPVLSAAGISELEKLSVNGIKYGVFLAAVLNFVVIAFVIFLMIRALEKFKRKEAAAEAEAVAEVDNTQERLATVLENLTEVLNRNR</sequence>
<keyword evidence="3 10" id="KW-0813">Transport</keyword>
<accession>A0AAW9PNT5</accession>
<keyword evidence="9 10" id="KW-0407">Ion channel</keyword>
<dbReference type="Pfam" id="PF01741">
    <property type="entry name" value="MscL"/>
    <property type="match status" value="1"/>
</dbReference>
<feature type="transmembrane region" description="Helical" evidence="10">
    <location>
        <begin position="78"/>
        <end position="99"/>
    </location>
</feature>
<evidence type="ECO:0000256" key="5">
    <source>
        <dbReference type="ARBA" id="ARBA00022692"/>
    </source>
</evidence>
<evidence type="ECO:0000256" key="9">
    <source>
        <dbReference type="ARBA" id="ARBA00023303"/>
    </source>
</evidence>
<keyword evidence="12" id="KW-1185">Reference proteome</keyword>
<dbReference type="EMBL" id="JAZBJZ010000001">
    <property type="protein sequence ID" value="MEE3715224.1"/>
    <property type="molecule type" value="Genomic_DNA"/>
</dbReference>
<keyword evidence="5 10" id="KW-0812">Transmembrane</keyword>
<evidence type="ECO:0000313" key="12">
    <source>
        <dbReference type="Proteomes" id="UP001333818"/>
    </source>
</evidence>
<keyword evidence="8 10" id="KW-0472">Membrane</keyword>
<dbReference type="InterPro" id="IPR036019">
    <property type="entry name" value="MscL_channel"/>
</dbReference>
<dbReference type="GO" id="GO:0008381">
    <property type="term" value="F:mechanosensitive monoatomic ion channel activity"/>
    <property type="evidence" value="ECO:0007669"/>
    <property type="project" value="UniProtKB-UniRule"/>
</dbReference>
<feature type="transmembrane region" description="Helical" evidence="10">
    <location>
        <begin position="20"/>
        <end position="39"/>
    </location>
</feature>
<dbReference type="HAMAP" id="MF_00115">
    <property type="entry name" value="MscL"/>
    <property type="match status" value="1"/>
</dbReference>
<comment type="subcellular location">
    <subcellularLocation>
        <location evidence="1 10">Cell membrane</location>
        <topology evidence="1 10">Multi-pass membrane protein</topology>
    </subcellularLocation>
</comment>
<dbReference type="RefSeq" id="WP_330481647.1">
    <property type="nucleotide sequence ID" value="NZ_JAZBJZ010000001.1"/>
</dbReference>
<keyword evidence="7 10" id="KW-0406">Ion transport</keyword>
<dbReference type="Proteomes" id="UP001333818">
    <property type="component" value="Unassembled WGS sequence"/>
</dbReference>
<evidence type="ECO:0000256" key="10">
    <source>
        <dbReference type="HAMAP-Rule" id="MF_00115"/>
    </source>
</evidence>